<dbReference type="OrthoDB" id="198977at2759"/>
<feature type="compositionally biased region" description="Low complexity" evidence="2">
    <location>
        <begin position="1117"/>
        <end position="1131"/>
    </location>
</feature>
<dbReference type="InterPro" id="IPR011989">
    <property type="entry name" value="ARM-like"/>
</dbReference>
<feature type="compositionally biased region" description="Polar residues" evidence="2">
    <location>
        <begin position="96"/>
        <end position="106"/>
    </location>
</feature>
<dbReference type="EMBL" id="LGTL01000001">
    <property type="protein sequence ID" value="KPA86225.1"/>
    <property type="molecule type" value="Genomic_DNA"/>
</dbReference>
<feature type="compositionally biased region" description="Low complexity" evidence="2">
    <location>
        <begin position="107"/>
        <end position="127"/>
    </location>
</feature>
<feature type="compositionally biased region" description="Basic and acidic residues" evidence="2">
    <location>
        <begin position="1644"/>
        <end position="1653"/>
    </location>
</feature>
<reference evidence="3 4" key="1">
    <citation type="submission" date="2015-07" db="EMBL/GenBank/DDBJ databases">
        <title>High-quality genome of monoxenous trypanosomatid Leptomonas pyrrhocoris.</title>
        <authorList>
            <person name="Flegontov P."/>
            <person name="Butenko A."/>
            <person name="Firsov S."/>
            <person name="Vlcek C."/>
            <person name="Logacheva M.D."/>
            <person name="Field M."/>
            <person name="Filatov D."/>
            <person name="Flegontova O."/>
            <person name="Gerasimov E."/>
            <person name="Jackson A.P."/>
            <person name="Kelly S."/>
            <person name="Opperdoes F."/>
            <person name="O'Reilly A."/>
            <person name="Votypka J."/>
            <person name="Yurchenko V."/>
            <person name="Lukes J."/>
        </authorList>
    </citation>
    <scope>NUCLEOTIDE SEQUENCE [LARGE SCALE GENOMIC DNA]</scope>
    <source>
        <strain evidence="3">H10</strain>
    </source>
</reference>
<feature type="compositionally biased region" description="Pro residues" evidence="2">
    <location>
        <begin position="1132"/>
        <end position="1142"/>
    </location>
</feature>
<feature type="region of interest" description="Disordered" evidence="2">
    <location>
        <begin position="1320"/>
        <end position="1359"/>
    </location>
</feature>
<feature type="region of interest" description="Disordered" evidence="2">
    <location>
        <begin position="865"/>
        <end position="960"/>
    </location>
</feature>
<feature type="region of interest" description="Disordered" evidence="2">
    <location>
        <begin position="18"/>
        <end position="127"/>
    </location>
</feature>
<dbReference type="InterPro" id="IPR024095">
    <property type="entry name" value="Vesicle_P115"/>
</dbReference>
<dbReference type="RefSeq" id="XP_015664664.1">
    <property type="nucleotide sequence ID" value="XM_015796656.1"/>
</dbReference>
<proteinExistence type="predicted"/>
<dbReference type="VEuPathDB" id="TriTrypDB:LpyrH10_01_4610"/>
<feature type="compositionally biased region" description="Low complexity" evidence="2">
    <location>
        <begin position="594"/>
        <end position="605"/>
    </location>
</feature>
<dbReference type="GO" id="GO:0012507">
    <property type="term" value="C:ER to Golgi transport vesicle membrane"/>
    <property type="evidence" value="ECO:0007669"/>
    <property type="project" value="TreeGrafter"/>
</dbReference>
<organism evidence="3 4">
    <name type="scientific">Leptomonas pyrrhocoris</name>
    <name type="common">Firebug parasite</name>
    <dbReference type="NCBI Taxonomy" id="157538"/>
    <lineage>
        <taxon>Eukaryota</taxon>
        <taxon>Discoba</taxon>
        <taxon>Euglenozoa</taxon>
        <taxon>Kinetoplastea</taxon>
        <taxon>Metakinetoplastina</taxon>
        <taxon>Trypanosomatida</taxon>
        <taxon>Trypanosomatidae</taxon>
        <taxon>Leishmaniinae</taxon>
        <taxon>Leptomonas</taxon>
    </lineage>
</organism>
<dbReference type="SUPFAM" id="SSF48371">
    <property type="entry name" value="ARM repeat"/>
    <property type="match status" value="1"/>
</dbReference>
<dbReference type="OMA" id="EGCTVAQ"/>
<dbReference type="GO" id="GO:0061025">
    <property type="term" value="P:membrane fusion"/>
    <property type="evidence" value="ECO:0007669"/>
    <property type="project" value="TreeGrafter"/>
</dbReference>
<dbReference type="GO" id="GO:0006886">
    <property type="term" value="P:intracellular protein transport"/>
    <property type="evidence" value="ECO:0007669"/>
    <property type="project" value="TreeGrafter"/>
</dbReference>
<feature type="compositionally biased region" description="Basic and acidic residues" evidence="2">
    <location>
        <begin position="1221"/>
        <end position="1233"/>
    </location>
</feature>
<dbReference type="PANTHER" id="PTHR10013">
    <property type="entry name" value="GENERAL VESICULAR TRANSPORT FACTOR P115"/>
    <property type="match status" value="1"/>
</dbReference>
<evidence type="ECO:0000313" key="3">
    <source>
        <dbReference type="EMBL" id="KPA86225.1"/>
    </source>
</evidence>
<name>A0A0N0E0A7_LEPPY</name>
<feature type="region of interest" description="Disordered" evidence="2">
    <location>
        <begin position="1117"/>
        <end position="1142"/>
    </location>
</feature>
<dbReference type="Proteomes" id="UP000037923">
    <property type="component" value="Unassembled WGS sequence"/>
</dbReference>
<sequence length="1814" mass="191965">MSALFKLVLGQKVVHPSVTKRNAEDNPHPNGEATINSGSSSPAVANGDKLSSKPTNGYRHPAAPNAGTTGRSAHDGTDADAGAAPSRGTVRAPKTADTTSSLAHTQRSSSPPVNSSNSPRPRTPTRTLLLRIEGCTVAQDIRDALRDLLRCPDVPYALDEASLKSILSLLPSYAEDESITEPTLQLLANATDIDAYPSELESNRRTIAVTMADKRHTCDELLQVLVNAVSVFLDAMSATAPFWSRYYAVVVLQRLEEYEPSRVHQELLAARGVSVLLDALNETENDNALRSQALLLLTSLTLTDRELQTLLAFDNAFDSLFDLIQREGGVLGGGAVVRDSLTVVHNLLRSNKATQKFFREMGCAARLAALFDSIPAELATCTVADQRRGSAPTTSRHWPQPIVLAEKLEVLLDCVKAPDVMLNILMSISILACVLRGHEDAEEEFYAIQDALLRCGLLHPLTRLAFCGMAIDDATRIEAVRVLALLLSKSKRALEEWLTSPPLVTLVRATLPYIVRTWPSPRALLSYVCETTDTTLVNAGVQLFLSTLSVPVCQERVAGVFLGDLVGSVDQASASNASGGAHASLNTVKTPPMNTTNGSSSSTGIGSQADLRCGAALARILLSSSTSAVEKYYTAQVFRTLLGLPAAVKLSESLVRAAVPAELRQGTLDTLVKGQPGWVLSPQLTPSFFNYFVSFLLFAISGGAASQQMSTAALGAYVAALLAWTGACPWAAAALVQEVSWGDTLLHQARRDGAAHLRLWSAMLIARGCVVVRAATAAACGTSAPHLTESATAAAGTALEQRFLQMVGGGAALDTILFDAQASTPAWQHPVACGLRTQTPTVYDEPFVAQVEQLAQEFKRLLSTVPGAPSLSPPSHPHSSTPLPPPPHLTPTTVAPAALAHASPPPPPYSSPNNDAQLQQLPLPPSSPNIVSSSADFHVPGSSVLSHDPPSPPSPSQAVVTGSVPVLHAGPSAETLALIESLQAQVQASQAERDGLIRAVHEWRGRAEQSEALCRTLQQAQEGHVAALEAAEAEMSKLREADAAAQASAVSPDVVDGLRENMHLLEEALNSKDEEHQQLVESLNMMEEQLRHATRAAAAANEQRAAAVAATAELQRQHQYQYQQQQEQQRVLPPPPPQGPPPEVVAAMEAERNALQQQLAEARQEAGRLQHSLQNLMADHQELLLMVAELNEECVSAKAFSSVAPTPARQPAEWLSTSPGVDRDNEAESHRGEPAINASSYLQRDAIEPDVAATATHGNEMFSSPSLVVADLAQLSGGSLSVGAEGRWRAAESPLTQLAEIARTASSTTYAAATDVLIDPAASQPSPPLPAEHLERTGNSSDPQREGLDPRTSHQHHAMQDGVQPGTQQLCLPPPPLPSTATIPAPNPHSHGRLPTPMFGRPSAAHACNRHAPRYADPSIQFFNGGGAAPQTQVPTAVPPPSMPATETAPAWSSPPSFSPQDAPPAYHVNTLTPLDARRDHQVTEDLPLLQNAENRSADNDIQPTAPPPSQVQDQLPHTHQQHEAQEVEEQLYQSGSFGNGENGVFAPQQQASTAGEAPPDAPPLPSADDFFGGGGDDEADSDVISGHAAKPAVVAQDTDNAEPSLPALAHQTRPRPPSPPPDEESAPARAVGVNPFLSNSSATHRDHAEAHVARVSSEEAANATVERHLPLPADSNNARTIATSPSRKQQDKSGSASLKSDLFRTETAVFSNAPPPPLPASTYGHHPASALSSGAHHLNYKGNALHGQQRPNPQTPPATSSHENGSAPPAATAIPPQLHGTPSASVAQATAAYNPFADFQGEGDDDDGLDGLR</sequence>
<dbReference type="PANTHER" id="PTHR10013:SF0">
    <property type="entry name" value="GENERAL VESICULAR TRANSPORT FACTOR P115"/>
    <property type="match status" value="1"/>
</dbReference>
<dbReference type="Gene3D" id="1.25.10.10">
    <property type="entry name" value="Leucine-rich Repeat Variant"/>
    <property type="match status" value="1"/>
</dbReference>
<dbReference type="GO" id="GO:0048211">
    <property type="term" value="P:Golgi vesicle docking"/>
    <property type="evidence" value="ECO:0007669"/>
    <property type="project" value="TreeGrafter"/>
</dbReference>
<feature type="compositionally biased region" description="Low complexity" evidence="2">
    <location>
        <begin position="1449"/>
        <end position="1460"/>
    </location>
</feature>
<feature type="compositionally biased region" description="Polar residues" evidence="2">
    <location>
        <begin position="1750"/>
        <end position="1765"/>
    </location>
</feature>
<keyword evidence="1" id="KW-0175">Coiled coil</keyword>
<feature type="region of interest" description="Disordered" evidence="2">
    <location>
        <begin position="1498"/>
        <end position="1787"/>
    </location>
</feature>
<feature type="compositionally biased region" description="Polar residues" evidence="2">
    <location>
        <begin position="1675"/>
        <end position="1699"/>
    </location>
</feature>
<feature type="region of interest" description="Disordered" evidence="2">
    <location>
        <begin position="1425"/>
        <end position="1469"/>
    </location>
</feature>
<feature type="coiled-coil region" evidence="1">
    <location>
        <begin position="979"/>
        <end position="1103"/>
    </location>
</feature>
<feature type="compositionally biased region" description="Pro residues" evidence="2">
    <location>
        <begin position="871"/>
        <end position="889"/>
    </location>
</feature>
<evidence type="ECO:0008006" key="5">
    <source>
        <dbReference type="Google" id="ProtNLM"/>
    </source>
</evidence>
<evidence type="ECO:0000313" key="4">
    <source>
        <dbReference type="Proteomes" id="UP000037923"/>
    </source>
</evidence>
<dbReference type="GO" id="GO:0006888">
    <property type="term" value="P:endoplasmic reticulum to Golgi vesicle-mediated transport"/>
    <property type="evidence" value="ECO:0007669"/>
    <property type="project" value="TreeGrafter"/>
</dbReference>
<feature type="compositionally biased region" description="Polar residues" evidence="2">
    <location>
        <begin position="33"/>
        <end position="43"/>
    </location>
</feature>
<protein>
    <recommendedName>
        <fullName evidence="5">Vesicle tethering protein Uso1/P115-like head domain-containing protein</fullName>
    </recommendedName>
</protein>
<feature type="coiled-coil region" evidence="1">
    <location>
        <begin position="1145"/>
        <end position="1193"/>
    </location>
</feature>
<keyword evidence="4" id="KW-1185">Reference proteome</keyword>
<evidence type="ECO:0000256" key="2">
    <source>
        <dbReference type="SAM" id="MobiDB-lite"/>
    </source>
</evidence>
<dbReference type="InterPro" id="IPR016024">
    <property type="entry name" value="ARM-type_fold"/>
</dbReference>
<dbReference type="GeneID" id="26900759"/>
<gene>
    <name evidence="3" type="ORF">ABB37_00461</name>
</gene>
<evidence type="ECO:0000256" key="1">
    <source>
        <dbReference type="SAM" id="Coils"/>
    </source>
</evidence>
<feature type="compositionally biased region" description="Basic and acidic residues" evidence="2">
    <location>
        <begin position="1343"/>
        <end position="1352"/>
    </location>
</feature>
<dbReference type="GO" id="GO:0005795">
    <property type="term" value="C:Golgi stack"/>
    <property type="evidence" value="ECO:0007669"/>
    <property type="project" value="TreeGrafter"/>
</dbReference>
<feature type="region of interest" description="Disordered" evidence="2">
    <location>
        <begin position="1207"/>
        <end position="1239"/>
    </location>
</feature>
<feature type="compositionally biased region" description="Low complexity" evidence="2">
    <location>
        <begin position="890"/>
        <end position="902"/>
    </location>
</feature>
<feature type="region of interest" description="Disordered" evidence="2">
    <location>
        <begin position="576"/>
        <end position="605"/>
    </location>
</feature>
<dbReference type="GO" id="GO:0005783">
    <property type="term" value="C:endoplasmic reticulum"/>
    <property type="evidence" value="ECO:0007669"/>
    <property type="project" value="TreeGrafter"/>
</dbReference>
<accession>A0A0N0E0A7</accession>
<comment type="caution">
    <text evidence="3">The sequence shown here is derived from an EMBL/GenBank/DDBJ whole genome shotgun (WGS) entry which is preliminary data.</text>
</comment>